<dbReference type="CDD" id="cd04167">
    <property type="entry name" value="Snu114p"/>
    <property type="match status" value="1"/>
</dbReference>
<reference evidence="10" key="1">
    <citation type="submission" date="2021-01" db="EMBL/GenBank/DDBJ databases">
        <authorList>
            <person name="Kaushik A."/>
        </authorList>
    </citation>
    <scope>NUCLEOTIDE SEQUENCE</scope>
    <source>
        <strain evidence="10">AG5</strain>
    </source>
</reference>
<dbReference type="AlphaFoldDB" id="A0A8H3E177"/>
<dbReference type="InterPro" id="IPR031950">
    <property type="entry name" value="EFTUD2_N"/>
</dbReference>
<dbReference type="InterPro" id="IPR044121">
    <property type="entry name" value="Snu114_GTP-bd"/>
</dbReference>
<evidence type="ECO:0000256" key="2">
    <source>
        <dbReference type="ARBA" id="ARBA00022664"/>
    </source>
</evidence>
<feature type="region of interest" description="Disordered" evidence="8">
    <location>
        <begin position="12"/>
        <end position="52"/>
    </location>
</feature>
<dbReference type="NCBIfam" id="TIGR00231">
    <property type="entry name" value="small_GTP"/>
    <property type="match status" value="1"/>
</dbReference>
<dbReference type="Gene3D" id="3.30.230.10">
    <property type="match status" value="1"/>
</dbReference>
<evidence type="ECO:0000256" key="5">
    <source>
        <dbReference type="ARBA" id="ARBA00023187"/>
    </source>
</evidence>
<dbReference type="InterPro" id="IPR014721">
    <property type="entry name" value="Ribsml_uS5_D2-typ_fold_subgr"/>
</dbReference>
<dbReference type="GO" id="GO:0005829">
    <property type="term" value="C:cytosol"/>
    <property type="evidence" value="ECO:0007669"/>
    <property type="project" value="TreeGrafter"/>
</dbReference>
<dbReference type="Proteomes" id="UP000663827">
    <property type="component" value="Unassembled WGS sequence"/>
</dbReference>
<dbReference type="Gene3D" id="2.40.30.10">
    <property type="entry name" value="Translation factors"/>
    <property type="match status" value="1"/>
</dbReference>
<dbReference type="EMBL" id="CAJNJQ010000875">
    <property type="protein sequence ID" value="CAE7105670.1"/>
    <property type="molecule type" value="Genomic_DNA"/>
</dbReference>
<evidence type="ECO:0000256" key="7">
    <source>
        <dbReference type="ARBA" id="ARBA00055641"/>
    </source>
</evidence>
<dbReference type="PANTHER" id="PTHR42908:SF6">
    <property type="entry name" value="116 KDA U5 SMALL NUCLEAR RIBONUCLEOPROTEIN COMPONENT"/>
    <property type="match status" value="1"/>
</dbReference>
<sequence length="844" mass="93832">MASLEDYDEFGNYIGADLDSDDDDEIDAPQSYAQPSHEPAHAPLEGFDDGPSNALMELDDAPKHQAVVLHEDKKYYPSAEEVYGPDVETLVQEEDAQPLTEPIIAPVKVRNWVIEEKGLPETRFDKRFLLDMMSHPEMIRNVAVVGHLHHGKTSLVDMLVFETHKMVWDSDKQLRYTDTHPLSAQRSISLKANSMSLVLPNSRGKSHLVHLLDTPGHMNFIDETASAMRLADGVVLVVDIVEGLMVGTESIIRHALAEGLPIVLVLNKIDRLILELRLPPADAYFKIKHTIEEVNTFLAGINPDPSLRLSPERGNVAFASTEMGWCFTIRSFAQMYAEEWEGVDVEEFARRLWGDVYFEEGSRKFGRKAVDGAKRSFVHFILEPVYKIYSQALSADREDLKTTLAGLGITLKSVMYKMDSRPLLKAIADQFFGPAVGLVDMLVEWIPSPAEGTATKVERSYTGPLNTPTAQAMLACNNTAKAPTIIQITKLLPAKDAQSFRALGRVMSGVVKKGMAVRVLGEGFSAEDEEDMWKGDLGDVWINEARYNIPADEVPAGNIVMLGGIDSSITKTATLVAAPSEESETDYESDDAFIFRPIKHMTQSVLKVAVEPISPSELPKMLSGLRSVNKSYPLLHTKVEESGEHVIVGTGELYLDCVLHDLRRVFAEIEIKVSDPVTRFCETVVETSALKCYAETPNKKNKITMIAEPLERGLAEDIESGKITMRMAPKDRGKILQERYQWDLLASRAVWAFGPEEQGPNVLLDDTLPSQVDKKMLGTVKEHIKQGFQWGAREGPLCDEREWPAPVSDGDVDLGPAIRNVKFRILDATLAQEPIFRKSVDSSH</sequence>
<keyword evidence="3" id="KW-0547">Nucleotide-binding</keyword>
<dbReference type="GO" id="GO:0005525">
    <property type="term" value="F:GTP binding"/>
    <property type="evidence" value="ECO:0007669"/>
    <property type="project" value="UniProtKB-KW"/>
</dbReference>
<dbReference type="Pfam" id="PF16004">
    <property type="entry name" value="EFTUD2"/>
    <property type="match status" value="1"/>
</dbReference>
<dbReference type="GO" id="GO:0003924">
    <property type="term" value="F:GTPase activity"/>
    <property type="evidence" value="ECO:0007669"/>
    <property type="project" value="InterPro"/>
</dbReference>
<dbReference type="GO" id="GO:0000398">
    <property type="term" value="P:mRNA splicing, via spliceosome"/>
    <property type="evidence" value="ECO:0007669"/>
    <property type="project" value="TreeGrafter"/>
</dbReference>
<dbReference type="GO" id="GO:0000974">
    <property type="term" value="C:Prp19 complex"/>
    <property type="evidence" value="ECO:0007669"/>
    <property type="project" value="UniProtKB-ARBA"/>
</dbReference>
<comment type="subcellular location">
    <subcellularLocation>
        <location evidence="1">Nucleus</location>
    </subcellularLocation>
</comment>
<dbReference type="SUPFAM" id="SSF54211">
    <property type="entry name" value="Ribosomal protein S5 domain 2-like"/>
    <property type="match status" value="1"/>
</dbReference>
<proteinExistence type="predicted"/>
<name>A0A8H3E177_9AGAM</name>
<dbReference type="SUPFAM" id="SSF52540">
    <property type="entry name" value="P-loop containing nucleoside triphosphate hydrolases"/>
    <property type="match status" value="1"/>
</dbReference>
<dbReference type="PANTHER" id="PTHR42908">
    <property type="entry name" value="TRANSLATION ELONGATION FACTOR-RELATED"/>
    <property type="match status" value="1"/>
</dbReference>
<dbReference type="InterPro" id="IPR020568">
    <property type="entry name" value="Ribosomal_Su5_D2-typ_SF"/>
</dbReference>
<dbReference type="SUPFAM" id="SSF54980">
    <property type="entry name" value="EF-G C-terminal domain-like"/>
    <property type="match status" value="1"/>
</dbReference>
<dbReference type="CDD" id="cd04090">
    <property type="entry name" value="EF2_II_snRNP"/>
    <property type="match status" value="1"/>
</dbReference>
<evidence type="ECO:0000313" key="10">
    <source>
        <dbReference type="EMBL" id="CAE7105670.1"/>
    </source>
</evidence>
<dbReference type="InterPro" id="IPR000795">
    <property type="entry name" value="T_Tr_GTP-bd_dom"/>
</dbReference>
<feature type="domain" description="Tr-type G" evidence="9">
    <location>
        <begin position="137"/>
        <end position="345"/>
    </location>
</feature>
<dbReference type="InterPro" id="IPR005225">
    <property type="entry name" value="Small_GTP-bd"/>
</dbReference>
<dbReference type="InterPro" id="IPR041095">
    <property type="entry name" value="EFG_II"/>
</dbReference>
<keyword evidence="5" id="KW-0508">mRNA splicing</keyword>
<dbReference type="PRINTS" id="PR00315">
    <property type="entry name" value="ELONGATNFCT"/>
</dbReference>
<dbReference type="GO" id="GO:0071007">
    <property type="term" value="C:U2-type catalytic step 2 spliceosome"/>
    <property type="evidence" value="ECO:0007669"/>
    <property type="project" value="TreeGrafter"/>
</dbReference>
<dbReference type="CDD" id="cd01683">
    <property type="entry name" value="EF2_IV_snRNP"/>
    <property type="match status" value="1"/>
</dbReference>
<keyword evidence="4" id="KW-0342">GTP-binding</keyword>
<dbReference type="FunFam" id="2.40.30.10:FF:000029">
    <property type="entry name" value="116 kDa U5 small nuclear ribonucleoprotein component"/>
    <property type="match status" value="1"/>
</dbReference>
<dbReference type="Gene3D" id="3.90.1430.10">
    <property type="entry name" value="Yeast translation eEF2 (G' domain)"/>
    <property type="match status" value="1"/>
</dbReference>
<protein>
    <recommendedName>
        <fullName evidence="9">Tr-type G domain-containing protein</fullName>
    </recommendedName>
</protein>
<dbReference type="GO" id="GO:0046540">
    <property type="term" value="C:U4/U6 x U5 tri-snRNP complex"/>
    <property type="evidence" value="ECO:0007669"/>
    <property type="project" value="TreeGrafter"/>
</dbReference>
<evidence type="ECO:0000256" key="8">
    <source>
        <dbReference type="SAM" id="MobiDB-lite"/>
    </source>
</evidence>
<evidence type="ECO:0000259" key="9">
    <source>
        <dbReference type="PROSITE" id="PS51722"/>
    </source>
</evidence>
<accession>A0A8H3E177</accession>
<evidence type="ECO:0000256" key="3">
    <source>
        <dbReference type="ARBA" id="ARBA00022741"/>
    </source>
</evidence>
<dbReference type="InterPro" id="IPR009000">
    <property type="entry name" value="Transl_B-barrel_sf"/>
</dbReference>
<dbReference type="PROSITE" id="PS51722">
    <property type="entry name" value="G_TR_2"/>
    <property type="match status" value="1"/>
</dbReference>
<dbReference type="FunFam" id="3.30.70.870:FF:000002">
    <property type="entry name" value="Translation elongation factor 2"/>
    <property type="match status" value="1"/>
</dbReference>
<evidence type="ECO:0000256" key="1">
    <source>
        <dbReference type="ARBA" id="ARBA00004123"/>
    </source>
</evidence>
<gene>
    <name evidence="10" type="ORF">RDB_LOCUS44052</name>
</gene>
<dbReference type="Pfam" id="PF14492">
    <property type="entry name" value="EFG_III"/>
    <property type="match status" value="1"/>
</dbReference>
<dbReference type="GO" id="GO:0005682">
    <property type="term" value="C:U5 snRNP"/>
    <property type="evidence" value="ECO:0007669"/>
    <property type="project" value="UniProtKB-ARBA"/>
</dbReference>
<dbReference type="SUPFAM" id="SSF50447">
    <property type="entry name" value="Translation proteins"/>
    <property type="match status" value="1"/>
</dbReference>
<dbReference type="FunFam" id="3.40.50.300:FF:000646">
    <property type="entry name" value="U5 small nuclear ribonucleoprotein component"/>
    <property type="match status" value="1"/>
</dbReference>
<feature type="compositionally biased region" description="Acidic residues" evidence="8">
    <location>
        <begin position="18"/>
        <end position="27"/>
    </location>
</feature>
<dbReference type="FunFam" id="3.90.1430.10:FF:000001">
    <property type="entry name" value="116 kDa U5 small nuclear ribonucleoprotein component"/>
    <property type="match status" value="1"/>
</dbReference>
<dbReference type="FunFam" id="3.30.230.10:FF:000009">
    <property type="entry name" value="116 kDa U5 small nuclear ribonucleoprotein component"/>
    <property type="match status" value="1"/>
</dbReference>
<comment type="function">
    <text evidence="7">Component of the U5 snRNP complex required for pre-mRNA splicing. Binds GTP.</text>
</comment>
<organism evidence="10 11">
    <name type="scientific">Rhizoctonia solani</name>
    <dbReference type="NCBI Taxonomy" id="456999"/>
    <lineage>
        <taxon>Eukaryota</taxon>
        <taxon>Fungi</taxon>
        <taxon>Dikarya</taxon>
        <taxon>Basidiomycota</taxon>
        <taxon>Agaricomycotina</taxon>
        <taxon>Agaricomycetes</taxon>
        <taxon>Cantharellales</taxon>
        <taxon>Ceratobasidiaceae</taxon>
        <taxon>Rhizoctonia</taxon>
    </lineage>
</organism>
<evidence type="ECO:0000313" key="11">
    <source>
        <dbReference type="Proteomes" id="UP000663827"/>
    </source>
</evidence>
<dbReference type="Gene3D" id="3.30.70.870">
    <property type="entry name" value="Elongation Factor G (Translational Gtpase), domain 3"/>
    <property type="match status" value="1"/>
</dbReference>
<dbReference type="InterPro" id="IPR035647">
    <property type="entry name" value="EFG_III/V"/>
</dbReference>
<dbReference type="GO" id="GO:0030623">
    <property type="term" value="F:U5 snRNA binding"/>
    <property type="evidence" value="ECO:0007669"/>
    <property type="project" value="TreeGrafter"/>
</dbReference>
<dbReference type="Pfam" id="PF03764">
    <property type="entry name" value="EFG_IV"/>
    <property type="match status" value="1"/>
</dbReference>
<evidence type="ECO:0000256" key="6">
    <source>
        <dbReference type="ARBA" id="ARBA00023242"/>
    </source>
</evidence>
<keyword evidence="6" id="KW-0539">Nucleus</keyword>
<dbReference type="InterPro" id="IPR005517">
    <property type="entry name" value="Transl_elong_EFG/EF2_IV"/>
</dbReference>
<dbReference type="Gene3D" id="3.40.50.300">
    <property type="entry name" value="P-loop containing nucleotide triphosphate hydrolases"/>
    <property type="match status" value="1"/>
</dbReference>
<keyword evidence="2" id="KW-0507">mRNA processing</keyword>
<dbReference type="Pfam" id="PF00009">
    <property type="entry name" value="GTP_EFTU"/>
    <property type="match status" value="1"/>
</dbReference>
<comment type="caution">
    <text evidence="10">The sequence shown here is derived from an EMBL/GenBank/DDBJ whole genome shotgun (WGS) entry which is preliminary data.</text>
</comment>
<evidence type="ECO:0000256" key="4">
    <source>
        <dbReference type="ARBA" id="ARBA00023134"/>
    </source>
</evidence>
<dbReference type="InterPro" id="IPR027417">
    <property type="entry name" value="P-loop_NTPase"/>
</dbReference>